<reference evidence="1" key="1">
    <citation type="submission" date="2015-12" db="EMBL/GenBank/DDBJ databases">
        <title>Update maize B73 reference genome by single molecule sequencing technologies.</title>
        <authorList>
            <consortium name="Maize Genome Sequencing Project"/>
            <person name="Ware D."/>
        </authorList>
    </citation>
    <scope>NUCLEOTIDE SEQUENCE [LARGE SCALE GENOMIC DNA]</scope>
    <source>
        <tissue evidence="1">Seedling</tissue>
    </source>
</reference>
<name>A0A1D6I0F5_MAIZE</name>
<protein>
    <submittedName>
        <fullName evidence="1">Uncharacterized protein</fullName>
    </submittedName>
</protein>
<gene>
    <name evidence="1" type="ORF">ZEAMMB73_Zm00001d019821</name>
</gene>
<sequence>MKARTRDLAFSLLAARYSGSGNIRVPELNNLVPENQFSYFASDNLKEKSKFWTESTIQFDDLEGSALCDSSKNGLLNFIIAGNIRVPELNNLVPENQFSYFASDNLKEKSKFWTESTIQFDDLEGSALCDSSKNGLLNFIIAGAASPPSQLRRLPLFLLCTGGLLPVAGVGAAACHWSLGPK</sequence>
<organism evidence="1">
    <name type="scientific">Zea mays</name>
    <name type="common">Maize</name>
    <dbReference type="NCBI Taxonomy" id="4577"/>
    <lineage>
        <taxon>Eukaryota</taxon>
        <taxon>Viridiplantae</taxon>
        <taxon>Streptophyta</taxon>
        <taxon>Embryophyta</taxon>
        <taxon>Tracheophyta</taxon>
        <taxon>Spermatophyta</taxon>
        <taxon>Magnoliopsida</taxon>
        <taxon>Liliopsida</taxon>
        <taxon>Poales</taxon>
        <taxon>Poaceae</taxon>
        <taxon>PACMAD clade</taxon>
        <taxon>Panicoideae</taxon>
        <taxon>Andropogonodae</taxon>
        <taxon>Andropogoneae</taxon>
        <taxon>Tripsacinae</taxon>
        <taxon>Zea</taxon>
    </lineage>
</organism>
<dbReference type="EMBL" id="CM007650">
    <property type="protein sequence ID" value="ONM53760.1"/>
    <property type="molecule type" value="Genomic_DNA"/>
</dbReference>
<dbReference type="AlphaFoldDB" id="A0A1D6I0F5"/>
<evidence type="ECO:0000313" key="1">
    <source>
        <dbReference type="EMBL" id="ONM53760.1"/>
    </source>
</evidence>
<accession>A0A1D6I0F5</accession>
<proteinExistence type="predicted"/>